<protein>
    <submittedName>
        <fullName evidence="3">SAM domain (Sterile alpha motif) domain containing protein</fullName>
    </submittedName>
</protein>
<evidence type="ECO:0000313" key="3">
    <source>
        <dbReference type="EMBL" id="ELR22235.1"/>
    </source>
</evidence>
<name>L8HAM1_ACACF</name>
<dbReference type="Pfam" id="PF00536">
    <property type="entry name" value="SAM_1"/>
    <property type="match status" value="1"/>
</dbReference>
<sequence>MMSSTTEDGATVTVRNPLLVVMQAQAEKEKIRERRRKIRAERRKDRERRRGTGQVGGHVRPTTYTPPPPLLMPSASSSSSSNGGVSFSKKNADINYDVKIVGPKVPWEHKGSKAPSSSSTSSTKGRGMAANGKGASNSDSEVGTRRGKATKEEMANGNAAMSPAQQLLMRMYQKKQPQPGKEEEASRAAAAAMVVQHSPQQEKLVAEVAKRVHEASAEGHGGHQQQRTRRRNEEYLVESDLHEICDWLASLKLPVPDYLEPLVMEGFDNMNTIRLLQEEDLIKHVGINKTGHRKKIMYWVHRNRPEGYFDMMSDGEQEDDDQDDYNIMSELNWSSSDSSAAT</sequence>
<dbReference type="Gene3D" id="1.10.150.50">
    <property type="entry name" value="Transcription Factor, Ets-1"/>
    <property type="match status" value="1"/>
</dbReference>
<feature type="region of interest" description="Disordered" evidence="1">
    <location>
        <begin position="212"/>
        <end position="231"/>
    </location>
</feature>
<dbReference type="KEGG" id="acan:ACA1_035650"/>
<dbReference type="SUPFAM" id="SSF47769">
    <property type="entry name" value="SAM/Pointed domain"/>
    <property type="match status" value="1"/>
</dbReference>
<organism evidence="3 4">
    <name type="scientific">Acanthamoeba castellanii (strain ATCC 30010 / Neff)</name>
    <dbReference type="NCBI Taxonomy" id="1257118"/>
    <lineage>
        <taxon>Eukaryota</taxon>
        <taxon>Amoebozoa</taxon>
        <taxon>Discosea</taxon>
        <taxon>Longamoebia</taxon>
        <taxon>Centramoebida</taxon>
        <taxon>Acanthamoebidae</taxon>
        <taxon>Acanthamoeba</taxon>
    </lineage>
</organism>
<evidence type="ECO:0000259" key="2">
    <source>
        <dbReference type="PROSITE" id="PS50105"/>
    </source>
</evidence>
<dbReference type="InterPro" id="IPR001660">
    <property type="entry name" value="SAM"/>
</dbReference>
<dbReference type="EMBL" id="KB007886">
    <property type="protein sequence ID" value="ELR22235.1"/>
    <property type="molecule type" value="Genomic_DNA"/>
</dbReference>
<feature type="compositionally biased region" description="Basic and acidic residues" evidence="1">
    <location>
        <begin position="212"/>
        <end position="221"/>
    </location>
</feature>
<gene>
    <name evidence="3" type="ORF">ACA1_035650</name>
</gene>
<dbReference type="AlphaFoldDB" id="L8HAM1"/>
<dbReference type="Proteomes" id="UP000011083">
    <property type="component" value="Unassembled WGS sequence"/>
</dbReference>
<dbReference type="RefSeq" id="XP_004348749.1">
    <property type="nucleotide sequence ID" value="XM_004348699.1"/>
</dbReference>
<accession>L8HAM1</accession>
<feature type="region of interest" description="Disordered" evidence="1">
    <location>
        <begin position="25"/>
        <end position="151"/>
    </location>
</feature>
<proteinExistence type="predicted"/>
<keyword evidence="4" id="KW-1185">Reference proteome</keyword>
<feature type="domain" description="SAM" evidence="2">
    <location>
        <begin position="239"/>
        <end position="306"/>
    </location>
</feature>
<feature type="compositionally biased region" description="Low complexity" evidence="1">
    <location>
        <begin position="72"/>
        <end position="81"/>
    </location>
</feature>
<evidence type="ECO:0000313" key="4">
    <source>
        <dbReference type="Proteomes" id="UP000011083"/>
    </source>
</evidence>
<dbReference type="SMART" id="SM00454">
    <property type="entry name" value="SAM"/>
    <property type="match status" value="1"/>
</dbReference>
<dbReference type="InterPro" id="IPR013761">
    <property type="entry name" value="SAM/pointed_sf"/>
</dbReference>
<reference evidence="3 4" key="1">
    <citation type="journal article" date="2013" name="Genome Biol.">
        <title>Genome of Acanthamoeba castellanii highlights extensive lateral gene transfer and early evolution of tyrosine kinase signaling.</title>
        <authorList>
            <person name="Clarke M."/>
            <person name="Lohan A.J."/>
            <person name="Liu B."/>
            <person name="Lagkouvardos I."/>
            <person name="Roy S."/>
            <person name="Zafar N."/>
            <person name="Bertelli C."/>
            <person name="Schilde C."/>
            <person name="Kianianmomeni A."/>
            <person name="Burglin T.R."/>
            <person name="Frech C."/>
            <person name="Turcotte B."/>
            <person name="Kopec K.O."/>
            <person name="Synnott J.M."/>
            <person name="Choo C."/>
            <person name="Paponov I."/>
            <person name="Finkler A."/>
            <person name="Soon Heng Tan C."/>
            <person name="Hutchins A.P."/>
            <person name="Weinmeier T."/>
            <person name="Rattei T."/>
            <person name="Chu J.S."/>
            <person name="Gimenez G."/>
            <person name="Irimia M."/>
            <person name="Rigden D.J."/>
            <person name="Fitzpatrick D.A."/>
            <person name="Lorenzo-Morales J."/>
            <person name="Bateman A."/>
            <person name="Chiu C.H."/>
            <person name="Tang P."/>
            <person name="Hegemann P."/>
            <person name="Fromm H."/>
            <person name="Raoult D."/>
            <person name="Greub G."/>
            <person name="Miranda-Saavedra D."/>
            <person name="Chen N."/>
            <person name="Nash P."/>
            <person name="Ginger M.L."/>
            <person name="Horn M."/>
            <person name="Schaap P."/>
            <person name="Caler L."/>
            <person name="Loftus B."/>
        </authorList>
    </citation>
    <scope>NUCLEOTIDE SEQUENCE [LARGE SCALE GENOMIC DNA]</scope>
    <source>
        <strain evidence="3 4">Neff</strain>
    </source>
</reference>
<evidence type="ECO:0000256" key="1">
    <source>
        <dbReference type="SAM" id="MobiDB-lite"/>
    </source>
</evidence>
<dbReference type="GeneID" id="14923163"/>
<dbReference type="VEuPathDB" id="AmoebaDB:ACA1_035650"/>
<dbReference type="PROSITE" id="PS50105">
    <property type="entry name" value="SAM_DOMAIN"/>
    <property type="match status" value="1"/>
</dbReference>
<dbReference type="CDD" id="cd09487">
    <property type="entry name" value="SAM_superfamily"/>
    <property type="match status" value="1"/>
</dbReference>